<dbReference type="EMBL" id="BMNY01000001">
    <property type="protein sequence ID" value="GGM69162.1"/>
    <property type="molecule type" value="Genomic_DNA"/>
</dbReference>
<sequence>MGGRHNAGIYRCKYCGMSVKKRERVSHLKRSHAAEFEVELARYGWVKQSAPKVSQKGQTVPIEALKKALLSDLQEI</sequence>
<protein>
    <submittedName>
        <fullName evidence="1">Uncharacterized protein</fullName>
    </submittedName>
</protein>
<accession>A0AA37BQD0</accession>
<comment type="caution">
    <text evidence="1">The sequence shown here is derived from an EMBL/GenBank/DDBJ whole genome shotgun (WGS) entry which is preliminary data.</text>
</comment>
<keyword evidence="2" id="KW-1185">Reference proteome</keyword>
<organism evidence="1 2">
    <name type="scientific">Thermogymnomonas acidicola</name>
    <dbReference type="NCBI Taxonomy" id="399579"/>
    <lineage>
        <taxon>Archaea</taxon>
        <taxon>Methanobacteriati</taxon>
        <taxon>Thermoplasmatota</taxon>
        <taxon>Thermoplasmata</taxon>
        <taxon>Thermoplasmatales</taxon>
        <taxon>Thermogymnomonas</taxon>
    </lineage>
</organism>
<reference evidence="1" key="1">
    <citation type="journal article" date="2014" name="Int. J. Syst. Evol. Microbiol.">
        <title>Complete genome sequence of Corynebacterium casei LMG S-19264T (=DSM 44701T), isolated from a smear-ripened cheese.</title>
        <authorList>
            <consortium name="US DOE Joint Genome Institute (JGI-PGF)"/>
            <person name="Walter F."/>
            <person name="Albersmeier A."/>
            <person name="Kalinowski J."/>
            <person name="Ruckert C."/>
        </authorList>
    </citation>
    <scope>NUCLEOTIDE SEQUENCE</scope>
    <source>
        <strain evidence="1">JCM 13583</strain>
    </source>
</reference>
<dbReference type="AlphaFoldDB" id="A0AA37BQD0"/>
<proteinExistence type="predicted"/>
<name>A0AA37BQD0_9ARCH</name>
<evidence type="ECO:0000313" key="2">
    <source>
        <dbReference type="Proteomes" id="UP000632195"/>
    </source>
</evidence>
<dbReference type="Proteomes" id="UP000632195">
    <property type="component" value="Unassembled WGS sequence"/>
</dbReference>
<reference evidence="1" key="2">
    <citation type="submission" date="2022-09" db="EMBL/GenBank/DDBJ databases">
        <authorList>
            <person name="Sun Q."/>
            <person name="Ohkuma M."/>
        </authorList>
    </citation>
    <scope>NUCLEOTIDE SEQUENCE</scope>
    <source>
        <strain evidence="1">JCM 13583</strain>
    </source>
</reference>
<gene>
    <name evidence="1" type="ORF">GCM10007108_04110</name>
</gene>
<evidence type="ECO:0000313" key="1">
    <source>
        <dbReference type="EMBL" id="GGM69162.1"/>
    </source>
</evidence>